<comment type="cofactor">
    <cofactor evidence="4">
        <name>Mg(2+)</name>
        <dbReference type="ChEBI" id="CHEBI:18420"/>
    </cofactor>
</comment>
<dbReference type="GO" id="GO:0030378">
    <property type="term" value="F:serine racemase activity"/>
    <property type="evidence" value="ECO:0007669"/>
    <property type="project" value="TreeGrafter"/>
</dbReference>
<evidence type="ECO:0000256" key="1">
    <source>
        <dbReference type="ARBA" id="ARBA00001913"/>
    </source>
</evidence>
<dbReference type="PROSITE" id="PS00165">
    <property type="entry name" value="DEHYDRATASE_SER_THR"/>
    <property type="match status" value="1"/>
</dbReference>
<keyword evidence="6" id="KW-0460">Magnesium</keyword>
<evidence type="ECO:0000313" key="10">
    <source>
        <dbReference type="EMBL" id="CAD9704471.1"/>
    </source>
</evidence>
<keyword evidence="8" id="KW-0456">Lyase</keyword>
<dbReference type="CDD" id="cd01562">
    <property type="entry name" value="Thr-dehyd"/>
    <property type="match status" value="1"/>
</dbReference>
<protein>
    <recommendedName>
        <fullName evidence="9">Tryptophan synthase beta chain-like PALP domain-containing protein</fullName>
    </recommendedName>
</protein>
<dbReference type="PANTHER" id="PTHR43050">
    <property type="entry name" value="SERINE / THREONINE RACEMASE FAMILY MEMBER"/>
    <property type="match status" value="1"/>
</dbReference>
<evidence type="ECO:0000256" key="4">
    <source>
        <dbReference type="ARBA" id="ARBA00001946"/>
    </source>
</evidence>
<dbReference type="Gene3D" id="3.40.50.1100">
    <property type="match status" value="2"/>
</dbReference>
<dbReference type="InterPro" id="IPR000634">
    <property type="entry name" value="Ser/Thr_deHydtase_PyrdxlP-BS"/>
</dbReference>
<dbReference type="GO" id="GO:0005524">
    <property type="term" value="F:ATP binding"/>
    <property type="evidence" value="ECO:0007669"/>
    <property type="project" value="TreeGrafter"/>
</dbReference>
<dbReference type="GO" id="GO:0030170">
    <property type="term" value="F:pyridoxal phosphate binding"/>
    <property type="evidence" value="ECO:0007669"/>
    <property type="project" value="InterPro"/>
</dbReference>
<comment type="cofactor">
    <cofactor evidence="1">
        <name>Ca(2+)</name>
        <dbReference type="ChEBI" id="CHEBI:29108"/>
    </cofactor>
</comment>
<reference evidence="10" key="1">
    <citation type="submission" date="2021-01" db="EMBL/GenBank/DDBJ databases">
        <authorList>
            <person name="Corre E."/>
            <person name="Pelletier E."/>
            <person name="Niang G."/>
            <person name="Scheremetjew M."/>
            <person name="Finn R."/>
            <person name="Kale V."/>
            <person name="Holt S."/>
            <person name="Cochrane G."/>
            <person name="Meng A."/>
            <person name="Brown T."/>
            <person name="Cohen L."/>
        </authorList>
    </citation>
    <scope>NUCLEOTIDE SEQUENCE</scope>
    <source>
        <strain evidence="10">CCMP1243</strain>
    </source>
</reference>
<evidence type="ECO:0000256" key="2">
    <source>
        <dbReference type="ARBA" id="ARBA00001933"/>
    </source>
</evidence>
<gene>
    <name evidence="10" type="ORF">RMAR1173_LOCUS16552</name>
</gene>
<dbReference type="Pfam" id="PF00291">
    <property type="entry name" value="PALP"/>
    <property type="match status" value="1"/>
</dbReference>
<dbReference type="GO" id="GO:0003941">
    <property type="term" value="F:L-serine ammonia-lyase activity"/>
    <property type="evidence" value="ECO:0007669"/>
    <property type="project" value="TreeGrafter"/>
</dbReference>
<sequence>MSLLPLPVLLLECVGRWMVCSGQWWPVSPLVLSVLLLCLLVRAGTGTVSMAAEGQGAHCVVAEDVTAALDRIRALGLKPTPVHTSATMDSLAGNHLFFKCELFQKTGSFKARGASNACSLLPAGVAVVTHSSGNHAQALAFAAAATGRAAAIVMPKTAPLPKQQATRGYGAEVSLCEPTNEARAKAAAKLVEDMGAELIHPSEHPNVIAGQGTVALELLEQVADLLAARPRDDAPEAVASKKPRLDEASRPPIDVLVAPVGGGGLISGCAAYCKHHWPAMLVVGAEPEAMDDASRSKEAGSIQSNPAGKTTVADGLKTQLGPNTWPVVRDLVDNILCPREEDILSATALVWSRMKLQIEPSAGVGVAVALSSEFRRLLDSKFPDPQVRASLRIGVVLCGGNADPVKLAPHLASAPPFPEGALVNE</sequence>
<evidence type="ECO:0000259" key="9">
    <source>
        <dbReference type="Pfam" id="PF00291"/>
    </source>
</evidence>
<dbReference type="PANTHER" id="PTHR43050:SF1">
    <property type="entry name" value="SERINE RACEMASE"/>
    <property type="match status" value="1"/>
</dbReference>
<dbReference type="FunFam" id="3.40.50.1100:FF:000005">
    <property type="entry name" value="Threonine dehydratase catabolic"/>
    <property type="match status" value="1"/>
</dbReference>
<dbReference type="SUPFAM" id="SSF53686">
    <property type="entry name" value="Tryptophan synthase beta subunit-like PLP-dependent enzymes"/>
    <property type="match status" value="1"/>
</dbReference>
<dbReference type="GO" id="GO:0018114">
    <property type="term" value="F:threonine racemase activity"/>
    <property type="evidence" value="ECO:0007669"/>
    <property type="project" value="TreeGrafter"/>
</dbReference>
<dbReference type="AlphaFoldDB" id="A0A7S2SMK1"/>
<evidence type="ECO:0000256" key="5">
    <source>
        <dbReference type="ARBA" id="ARBA00010869"/>
    </source>
</evidence>
<comment type="similarity">
    <text evidence="5">Belongs to the serine/threonine dehydratase family.</text>
</comment>
<keyword evidence="7" id="KW-0663">Pyridoxal phosphate</keyword>
<proteinExistence type="inferred from homology"/>
<dbReference type="InterPro" id="IPR001926">
    <property type="entry name" value="TrpB-like_PALP"/>
</dbReference>
<evidence type="ECO:0000256" key="6">
    <source>
        <dbReference type="ARBA" id="ARBA00022842"/>
    </source>
</evidence>
<dbReference type="EMBL" id="HBHJ01025129">
    <property type="protein sequence ID" value="CAD9704471.1"/>
    <property type="molecule type" value="Transcribed_RNA"/>
</dbReference>
<comment type="cofactor">
    <cofactor evidence="2">
        <name>pyridoxal 5'-phosphate</name>
        <dbReference type="ChEBI" id="CHEBI:597326"/>
    </cofactor>
</comment>
<name>A0A7S2SMK1_9STRA</name>
<dbReference type="InterPro" id="IPR036052">
    <property type="entry name" value="TrpB-like_PALP_sf"/>
</dbReference>
<evidence type="ECO:0000256" key="8">
    <source>
        <dbReference type="ARBA" id="ARBA00023239"/>
    </source>
</evidence>
<dbReference type="GO" id="GO:0000287">
    <property type="term" value="F:magnesium ion binding"/>
    <property type="evidence" value="ECO:0007669"/>
    <property type="project" value="TreeGrafter"/>
</dbReference>
<dbReference type="GO" id="GO:0070179">
    <property type="term" value="P:D-serine biosynthetic process"/>
    <property type="evidence" value="ECO:0007669"/>
    <property type="project" value="TreeGrafter"/>
</dbReference>
<feature type="domain" description="Tryptophan synthase beta chain-like PALP" evidence="9">
    <location>
        <begin position="75"/>
        <end position="371"/>
    </location>
</feature>
<accession>A0A7S2SMK1</accession>
<evidence type="ECO:0000256" key="7">
    <source>
        <dbReference type="ARBA" id="ARBA00022898"/>
    </source>
</evidence>
<organism evidence="10">
    <name type="scientific">Rhizochromulina marina</name>
    <dbReference type="NCBI Taxonomy" id="1034831"/>
    <lineage>
        <taxon>Eukaryota</taxon>
        <taxon>Sar</taxon>
        <taxon>Stramenopiles</taxon>
        <taxon>Ochrophyta</taxon>
        <taxon>Dictyochophyceae</taxon>
        <taxon>Rhizochromulinales</taxon>
        <taxon>Rhizochromulina</taxon>
    </lineage>
</organism>
<comment type="cofactor">
    <cofactor evidence="3">
        <name>Mn(2+)</name>
        <dbReference type="ChEBI" id="CHEBI:29035"/>
    </cofactor>
</comment>
<evidence type="ECO:0000256" key="3">
    <source>
        <dbReference type="ARBA" id="ARBA00001936"/>
    </source>
</evidence>